<protein>
    <submittedName>
        <fullName evidence="4">Pecanex-like protein</fullName>
    </submittedName>
</protein>
<dbReference type="WBParaSite" id="ASIM_0000717601-mRNA-1">
    <property type="protein sequence ID" value="ASIM_0000717601-mRNA-1"/>
    <property type="gene ID" value="ASIM_0000717601"/>
</dbReference>
<dbReference type="AlphaFoldDB" id="A0A0M3JHR2"/>
<dbReference type="Proteomes" id="UP000267096">
    <property type="component" value="Unassembled WGS sequence"/>
</dbReference>
<gene>
    <name evidence="2" type="ORF">ASIM_LOCUS6942</name>
</gene>
<name>A0A0M3JHR2_ANISI</name>
<proteinExistence type="predicted"/>
<reference evidence="2 3" key="2">
    <citation type="submission" date="2018-11" db="EMBL/GenBank/DDBJ databases">
        <authorList>
            <consortium name="Pathogen Informatics"/>
        </authorList>
    </citation>
    <scope>NUCLEOTIDE SEQUENCE [LARGE SCALE GENOMIC DNA]</scope>
</reference>
<feature type="compositionally biased region" description="Basic residues" evidence="1">
    <location>
        <begin position="1"/>
        <end position="10"/>
    </location>
</feature>
<feature type="region of interest" description="Disordered" evidence="1">
    <location>
        <begin position="1"/>
        <end position="37"/>
    </location>
</feature>
<organism evidence="4">
    <name type="scientific">Anisakis simplex</name>
    <name type="common">Herring worm</name>
    <dbReference type="NCBI Taxonomy" id="6269"/>
    <lineage>
        <taxon>Eukaryota</taxon>
        <taxon>Metazoa</taxon>
        <taxon>Ecdysozoa</taxon>
        <taxon>Nematoda</taxon>
        <taxon>Chromadorea</taxon>
        <taxon>Rhabditida</taxon>
        <taxon>Spirurina</taxon>
        <taxon>Ascaridomorpha</taxon>
        <taxon>Ascaridoidea</taxon>
        <taxon>Anisakidae</taxon>
        <taxon>Anisakis</taxon>
        <taxon>Anisakis simplex complex</taxon>
    </lineage>
</organism>
<evidence type="ECO:0000256" key="1">
    <source>
        <dbReference type="SAM" id="MobiDB-lite"/>
    </source>
</evidence>
<evidence type="ECO:0000313" key="2">
    <source>
        <dbReference type="EMBL" id="VDK28162.1"/>
    </source>
</evidence>
<accession>A0A0M3JHR2</accession>
<keyword evidence="3" id="KW-1185">Reference proteome</keyword>
<reference evidence="4" key="1">
    <citation type="submission" date="2017-02" db="UniProtKB">
        <authorList>
            <consortium name="WormBaseParasite"/>
        </authorList>
    </citation>
    <scope>IDENTIFICATION</scope>
</reference>
<dbReference type="EMBL" id="UYRR01015956">
    <property type="protein sequence ID" value="VDK28162.1"/>
    <property type="molecule type" value="Genomic_DNA"/>
</dbReference>
<evidence type="ECO:0000313" key="4">
    <source>
        <dbReference type="WBParaSite" id="ASIM_0000717601-mRNA-1"/>
    </source>
</evidence>
<evidence type="ECO:0000313" key="3">
    <source>
        <dbReference type="Proteomes" id="UP000267096"/>
    </source>
</evidence>
<sequence>MSTRRSRRKSGAASAGDDPCGSEAAAALTDSSSNTSPVCSQRLESAVLCINRSSEHFSYRYGSIHKGTPLESFDLS</sequence>